<dbReference type="InterPro" id="IPR011042">
    <property type="entry name" value="6-blade_b-propeller_TolB-like"/>
</dbReference>
<feature type="repeat" description="NHL" evidence="2">
    <location>
        <begin position="98"/>
        <end position="136"/>
    </location>
</feature>
<keyword evidence="1" id="KW-0677">Repeat</keyword>
<proteinExistence type="predicted"/>
<name>A0AAV7KGV3_9METZ</name>
<gene>
    <name evidence="3" type="ORF">LOD99_13905</name>
</gene>
<feature type="repeat" description="NHL" evidence="2">
    <location>
        <begin position="191"/>
        <end position="233"/>
    </location>
</feature>
<dbReference type="EMBL" id="JAKMXF010000033">
    <property type="protein sequence ID" value="KAI6660316.1"/>
    <property type="molecule type" value="Genomic_DNA"/>
</dbReference>
<dbReference type="AlphaFoldDB" id="A0AAV7KGV3"/>
<dbReference type="Pfam" id="PF01436">
    <property type="entry name" value="NHL"/>
    <property type="match status" value="2"/>
</dbReference>
<dbReference type="PROSITE" id="PS51125">
    <property type="entry name" value="NHL"/>
    <property type="match status" value="2"/>
</dbReference>
<reference evidence="3 4" key="1">
    <citation type="journal article" date="2023" name="BMC Biol.">
        <title>The compact genome of the sponge Oopsacas minuta (Hexactinellida) is lacking key metazoan core genes.</title>
        <authorList>
            <person name="Santini S."/>
            <person name="Schenkelaars Q."/>
            <person name="Jourda C."/>
            <person name="Duchesne M."/>
            <person name="Belahbib H."/>
            <person name="Rocher C."/>
            <person name="Selva M."/>
            <person name="Riesgo A."/>
            <person name="Vervoort M."/>
            <person name="Leys S.P."/>
            <person name="Kodjabachian L."/>
            <person name="Le Bivic A."/>
            <person name="Borchiellini C."/>
            <person name="Claverie J.M."/>
            <person name="Renard E."/>
        </authorList>
    </citation>
    <scope>NUCLEOTIDE SEQUENCE [LARGE SCALE GENOMIC DNA]</scope>
    <source>
        <strain evidence="3">SPO-2</strain>
    </source>
</reference>
<evidence type="ECO:0000256" key="1">
    <source>
        <dbReference type="ARBA" id="ARBA00022737"/>
    </source>
</evidence>
<dbReference type="GO" id="GO:0000209">
    <property type="term" value="P:protein polyubiquitination"/>
    <property type="evidence" value="ECO:0007669"/>
    <property type="project" value="TreeGrafter"/>
</dbReference>
<dbReference type="InterPro" id="IPR001258">
    <property type="entry name" value="NHL_repeat"/>
</dbReference>
<dbReference type="GO" id="GO:0008270">
    <property type="term" value="F:zinc ion binding"/>
    <property type="evidence" value="ECO:0007669"/>
    <property type="project" value="UniProtKB-KW"/>
</dbReference>
<evidence type="ECO:0000313" key="4">
    <source>
        <dbReference type="Proteomes" id="UP001165289"/>
    </source>
</evidence>
<dbReference type="Proteomes" id="UP001165289">
    <property type="component" value="Unassembled WGS sequence"/>
</dbReference>
<sequence>MNSISQSLTDMEGLDNLKIGFDNCEKKQTGKCPDRIVSIYTDDWVYVPNEDMEYDLPDSPVKKQRSNCSSLDKTLSYVFAVQSRDYLNRRLENSLFPIGHGKNELARPHGLVYDKETERVFIADSGNNRIQIYPPFNTSALKERTRTLSQIFIPDPKMDKPWGICLSKEYIFVTQYYGHCVDVYTYQKNFITRFGSKGFGKGKFSCPTGICAIRDRIYICDSNNNCVQIFTRENKEYKFVKSFGIHHLTNPLDIKTYNTDIFVLDSSKRCLHKFDYNHKHLKNLITNGAKCEVDNPKFFDIDEDGNFLISDWLNHSVKVFNCDGVRTGVIGLSLLMCPKGITAGKFGEVFIVDEKGEQLKLF</sequence>
<dbReference type="CDD" id="cd05819">
    <property type="entry name" value="NHL"/>
    <property type="match status" value="1"/>
</dbReference>
<dbReference type="PANTHER" id="PTHR24104:SF25">
    <property type="entry name" value="PROTEIN LIN-41"/>
    <property type="match status" value="1"/>
</dbReference>
<dbReference type="SUPFAM" id="SSF63825">
    <property type="entry name" value="YWTD domain"/>
    <property type="match status" value="1"/>
</dbReference>
<evidence type="ECO:0000256" key="2">
    <source>
        <dbReference type="PROSITE-ProRule" id="PRU00504"/>
    </source>
</evidence>
<dbReference type="Gene3D" id="2.120.10.30">
    <property type="entry name" value="TolB, C-terminal domain"/>
    <property type="match status" value="2"/>
</dbReference>
<dbReference type="GO" id="GO:0061630">
    <property type="term" value="F:ubiquitin protein ligase activity"/>
    <property type="evidence" value="ECO:0007669"/>
    <property type="project" value="TreeGrafter"/>
</dbReference>
<accession>A0AAV7KGV3</accession>
<dbReference type="GO" id="GO:0043161">
    <property type="term" value="P:proteasome-mediated ubiquitin-dependent protein catabolic process"/>
    <property type="evidence" value="ECO:0007669"/>
    <property type="project" value="TreeGrafter"/>
</dbReference>
<keyword evidence="4" id="KW-1185">Reference proteome</keyword>
<protein>
    <submittedName>
        <fullName evidence="3">E3 ubiquitin-protein ligase TRIM71-like</fullName>
    </submittedName>
</protein>
<dbReference type="PANTHER" id="PTHR24104">
    <property type="entry name" value="E3 UBIQUITIN-PROTEIN LIGASE NHLRC1-RELATED"/>
    <property type="match status" value="1"/>
</dbReference>
<comment type="caution">
    <text evidence="3">The sequence shown here is derived from an EMBL/GenBank/DDBJ whole genome shotgun (WGS) entry which is preliminary data.</text>
</comment>
<evidence type="ECO:0000313" key="3">
    <source>
        <dbReference type="EMBL" id="KAI6660316.1"/>
    </source>
</evidence>
<dbReference type="InterPro" id="IPR050952">
    <property type="entry name" value="TRIM-NHL_E3_ligases"/>
</dbReference>
<organism evidence="3 4">
    <name type="scientific">Oopsacas minuta</name>
    <dbReference type="NCBI Taxonomy" id="111878"/>
    <lineage>
        <taxon>Eukaryota</taxon>
        <taxon>Metazoa</taxon>
        <taxon>Porifera</taxon>
        <taxon>Hexactinellida</taxon>
        <taxon>Hexasterophora</taxon>
        <taxon>Lyssacinosida</taxon>
        <taxon>Leucopsacidae</taxon>
        <taxon>Oopsacas</taxon>
    </lineage>
</organism>